<dbReference type="Proteomes" id="UP001597032">
    <property type="component" value="Unassembled WGS sequence"/>
</dbReference>
<protein>
    <recommendedName>
        <fullName evidence="4">Nicotinic acid mononucleotide adenyltransferase</fullName>
    </recommendedName>
</protein>
<evidence type="ECO:0000313" key="3">
    <source>
        <dbReference type="Proteomes" id="UP001597032"/>
    </source>
</evidence>
<feature type="signal peptide" evidence="1">
    <location>
        <begin position="1"/>
        <end position="21"/>
    </location>
</feature>
<keyword evidence="3" id="KW-1185">Reference proteome</keyword>
<dbReference type="EMBL" id="JBHTIC010000006">
    <property type="protein sequence ID" value="MFD0761481.1"/>
    <property type="molecule type" value="Genomic_DNA"/>
</dbReference>
<organism evidence="2 3">
    <name type="scientific">Lutibacter aestuarii</name>
    <dbReference type="NCBI Taxonomy" id="861111"/>
    <lineage>
        <taxon>Bacteria</taxon>
        <taxon>Pseudomonadati</taxon>
        <taxon>Bacteroidota</taxon>
        <taxon>Flavobacteriia</taxon>
        <taxon>Flavobacteriales</taxon>
        <taxon>Flavobacteriaceae</taxon>
        <taxon>Lutibacter</taxon>
    </lineage>
</organism>
<feature type="chain" id="PRO_5045063952" description="Nicotinic acid mononucleotide adenyltransferase" evidence="1">
    <location>
        <begin position="22"/>
        <end position="306"/>
    </location>
</feature>
<dbReference type="PROSITE" id="PS51257">
    <property type="entry name" value="PROKAR_LIPOPROTEIN"/>
    <property type="match status" value="1"/>
</dbReference>
<accession>A0ABW2Z6C4</accession>
<evidence type="ECO:0008006" key="4">
    <source>
        <dbReference type="Google" id="ProtNLM"/>
    </source>
</evidence>
<sequence>MKTLKLLFATLVLGITFTSCSIRINDDDDYYVSLEEVVTDFDLWYIDYNKTTGNGDVPFLSKAFTISFINGKLYANNNLVGIGSTGNGYGIQIGYYDTYNGYLEVDHNLDGYYDFDVVQITRDRIKLVDNYNNVTYYLEGYQKYNFDYDQIFYDNIEYFLQEYDAWEKTFVSDTGELNEFDNENFLRFTPENITTFYSSQDQIGTNVANIYWDYVGSYTVANVQGYDNLKILTLDYDSYGNEEFELSVINDGKISLYHIDSGTTYEFTGRGYIQYLKNSSSKGTVRNDGRKRTKVYRETKIRRNLK</sequence>
<gene>
    <name evidence="2" type="ORF">ACFQZW_05255</name>
</gene>
<evidence type="ECO:0000256" key="1">
    <source>
        <dbReference type="SAM" id="SignalP"/>
    </source>
</evidence>
<comment type="caution">
    <text evidence="2">The sequence shown here is derived from an EMBL/GenBank/DDBJ whole genome shotgun (WGS) entry which is preliminary data.</text>
</comment>
<reference evidence="3" key="1">
    <citation type="journal article" date="2019" name="Int. J. Syst. Evol. Microbiol.">
        <title>The Global Catalogue of Microorganisms (GCM) 10K type strain sequencing project: providing services to taxonomists for standard genome sequencing and annotation.</title>
        <authorList>
            <consortium name="The Broad Institute Genomics Platform"/>
            <consortium name="The Broad Institute Genome Sequencing Center for Infectious Disease"/>
            <person name="Wu L."/>
            <person name="Ma J."/>
        </authorList>
    </citation>
    <scope>NUCLEOTIDE SEQUENCE [LARGE SCALE GENOMIC DNA]</scope>
    <source>
        <strain evidence="3">CCUG 60022</strain>
    </source>
</reference>
<keyword evidence="1" id="KW-0732">Signal</keyword>
<name>A0ABW2Z6C4_9FLAO</name>
<dbReference type="RefSeq" id="WP_386781625.1">
    <property type="nucleotide sequence ID" value="NZ_JBHTIC010000006.1"/>
</dbReference>
<proteinExistence type="predicted"/>
<evidence type="ECO:0000313" key="2">
    <source>
        <dbReference type="EMBL" id="MFD0761481.1"/>
    </source>
</evidence>